<dbReference type="EMBL" id="MN739469">
    <property type="protein sequence ID" value="QHT06540.1"/>
    <property type="molecule type" value="Genomic_DNA"/>
</dbReference>
<organism evidence="1">
    <name type="scientific">viral metagenome</name>
    <dbReference type="NCBI Taxonomy" id="1070528"/>
    <lineage>
        <taxon>unclassified sequences</taxon>
        <taxon>metagenomes</taxon>
        <taxon>organismal metagenomes</taxon>
    </lineage>
</organism>
<name>A0A6C0CRR2_9ZZZZ</name>
<protein>
    <submittedName>
        <fullName evidence="1">Uncharacterized protein</fullName>
    </submittedName>
</protein>
<accession>A0A6C0CRR2</accession>
<proteinExistence type="predicted"/>
<sequence>MERRLAKKLEAHQLSFKNDIKEWVVKNLSKVDSNHIGKLLTFVYDYPNLSLSKEDFQKRKRVKNTVPQFERCTAKRASGEQCTRRKKDGACFCGTHIKGTPHGIIDDTNESVQEFKKVEVWVQEIKGINYYIDAEKNVYLPEDIISNSKSPRIIGTWELNDEEYSIPNMEEYN</sequence>
<reference evidence="1" key="1">
    <citation type="journal article" date="2020" name="Nature">
        <title>Giant virus diversity and host interactions through global metagenomics.</title>
        <authorList>
            <person name="Schulz F."/>
            <person name="Roux S."/>
            <person name="Paez-Espino D."/>
            <person name="Jungbluth S."/>
            <person name="Walsh D.A."/>
            <person name="Denef V.J."/>
            <person name="McMahon K.D."/>
            <person name="Konstantinidis K.T."/>
            <person name="Eloe-Fadrosh E.A."/>
            <person name="Kyrpides N.C."/>
            <person name="Woyke T."/>
        </authorList>
    </citation>
    <scope>NUCLEOTIDE SEQUENCE</scope>
    <source>
        <strain evidence="1">GVMAG-M-3300021425-30</strain>
    </source>
</reference>
<dbReference type="AlphaFoldDB" id="A0A6C0CRR2"/>
<evidence type="ECO:0000313" key="1">
    <source>
        <dbReference type="EMBL" id="QHT06540.1"/>
    </source>
</evidence>